<reference evidence="1 2" key="1">
    <citation type="submission" date="2018-06" db="EMBL/GenBank/DDBJ databases">
        <title>The Genome of Cuscuta australis (Dodder) Provides Insight into the Evolution of Plant Parasitism.</title>
        <authorList>
            <person name="Liu H."/>
        </authorList>
    </citation>
    <scope>NUCLEOTIDE SEQUENCE [LARGE SCALE GENOMIC DNA]</scope>
    <source>
        <strain evidence="2">cv. Yunnan</strain>
        <tissue evidence="1">Vines</tissue>
    </source>
</reference>
<proteinExistence type="predicted"/>
<dbReference type="AlphaFoldDB" id="A0A328DM84"/>
<keyword evidence="2" id="KW-1185">Reference proteome</keyword>
<name>A0A328DM84_9ASTE</name>
<gene>
    <name evidence="1" type="ORF">DM860_005041</name>
</gene>
<comment type="caution">
    <text evidence="1">The sequence shown here is derived from an EMBL/GenBank/DDBJ whole genome shotgun (WGS) entry which is preliminary data.</text>
</comment>
<protein>
    <submittedName>
        <fullName evidence="1">Uncharacterized protein</fullName>
    </submittedName>
</protein>
<accession>A0A328DM84</accession>
<evidence type="ECO:0000313" key="2">
    <source>
        <dbReference type="Proteomes" id="UP000249390"/>
    </source>
</evidence>
<dbReference type="EMBL" id="NQVE01000122">
    <property type="protein sequence ID" value="RAL46762.1"/>
    <property type="molecule type" value="Genomic_DNA"/>
</dbReference>
<sequence>MAYLLWNLHIRPSCHDLHYWASRESYLSSNQSHNFALFHGGIASEFSGHVNCCFGRVGRSCRCISSEQTGRHPQRAVKRQADFMCSIIELNSLIKWLRFLKLQ</sequence>
<dbReference type="Proteomes" id="UP000249390">
    <property type="component" value="Unassembled WGS sequence"/>
</dbReference>
<evidence type="ECO:0000313" key="1">
    <source>
        <dbReference type="EMBL" id="RAL46762.1"/>
    </source>
</evidence>
<organism evidence="1 2">
    <name type="scientific">Cuscuta australis</name>
    <dbReference type="NCBI Taxonomy" id="267555"/>
    <lineage>
        <taxon>Eukaryota</taxon>
        <taxon>Viridiplantae</taxon>
        <taxon>Streptophyta</taxon>
        <taxon>Embryophyta</taxon>
        <taxon>Tracheophyta</taxon>
        <taxon>Spermatophyta</taxon>
        <taxon>Magnoliopsida</taxon>
        <taxon>eudicotyledons</taxon>
        <taxon>Gunneridae</taxon>
        <taxon>Pentapetalae</taxon>
        <taxon>asterids</taxon>
        <taxon>lamiids</taxon>
        <taxon>Solanales</taxon>
        <taxon>Convolvulaceae</taxon>
        <taxon>Cuscuteae</taxon>
        <taxon>Cuscuta</taxon>
        <taxon>Cuscuta subgen. Grammica</taxon>
        <taxon>Cuscuta sect. Cleistogrammica</taxon>
    </lineage>
</organism>